<organism evidence="2 3">
    <name type="scientific">Cytophaga hutchinsonii (strain ATCC 33406 / DSM 1761 / CIP 103989 / NBRC 15051 / NCIMB 9469 / D465)</name>
    <dbReference type="NCBI Taxonomy" id="269798"/>
    <lineage>
        <taxon>Bacteria</taxon>
        <taxon>Pseudomonadati</taxon>
        <taxon>Bacteroidota</taxon>
        <taxon>Cytophagia</taxon>
        <taxon>Cytophagales</taxon>
        <taxon>Cytophagaceae</taxon>
        <taxon>Cytophaga</taxon>
    </lineage>
</organism>
<sequence length="102" mass="11674">MEKKKAIAKKLGNNPAKKVTKVTKKVVNKKTDKHIQALAARIRQIRKKLGYTNADFFAYEHNISRSQFSRYESGEDIRFSSLMNVINALGMTAEEFFSEGFD</sequence>
<proteinExistence type="predicted"/>
<feature type="domain" description="HTH cro/C1-type" evidence="1">
    <location>
        <begin position="42"/>
        <end position="96"/>
    </location>
</feature>
<dbReference type="SMART" id="SM00530">
    <property type="entry name" value="HTH_XRE"/>
    <property type="match status" value="1"/>
</dbReference>
<protein>
    <recommendedName>
        <fullName evidence="1">HTH cro/C1-type domain-containing protein</fullName>
    </recommendedName>
</protein>
<dbReference type="RefSeq" id="WP_011584568.1">
    <property type="nucleotide sequence ID" value="NC_008255.1"/>
</dbReference>
<dbReference type="CDD" id="cd00093">
    <property type="entry name" value="HTH_XRE"/>
    <property type="match status" value="1"/>
</dbReference>
<dbReference type="EMBL" id="CP000383">
    <property type="protein sequence ID" value="ABG58453.1"/>
    <property type="molecule type" value="Genomic_DNA"/>
</dbReference>
<dbReference type="InterPro" id="IPR001387">
    <property type="entry name" value="Cro/C1-type_HTH"/>
</dbReference>
<keyword evidence="3" id="KW-1185">Reference proteome</keyword>
<dbReference type="Gene3D" id="1.10.260.40">
    <property type="entry name" value="lambda repressor-like DNA-binding domains"/>
    <property type="match status" value="1"/>
</dbReference>
<dbReference type="PROSITE" id="PS50943">
    <property type="entry name" value="HTH_CROC1"/>
    <property type="match status" value="1"/>
</dbReference>
<gene>
    <name evidence="2" type="ordered locus">CHU_1178</name>
</gene>
<accession>A0A6N4SQ95</accession>
<dbReference type="GO" id="GO:0003677">
    <property type="term" value="F:DNA binding"/>
    <property type="evidence" value="ECO:0007669"/>
    <property type="project" value="InterPro"/>
</dbReference>
<evidence type="ECO:0000313" key="2">
    <source>
        <dbReference type="EMBL" id="ABG58453.1"/>
    </source>
</evidence>
<dbReference type="Proteomes" id="UP000001822">
    <property type="component" value="Chromosome"/>
</dbReference>
<dbReference type="KEGG" id="chu:CHU_1178"/>
<name>A0A6N4SQ95_CYTH3</name>
<dbReference type="SUPFAM" id="SSF47413">
    <property type="entry name" value="lambda repressor-like DNA-binding domains"/>
    <property type="match status" value="1"/>
</dbReference>
<reference evidence="2 3" key="1">
    <citation type="journal article" date="2007" name="Appl. Environ. Microbiol.">
        <title>Genome sequence of the cellulolytic gliding bacterium Cytophaga hutchinsonii.</title>
        <authorList>
            <person name="Xie G."/>
            <person name="Bruce D.C."/>
            <person name="Challacombe J.F."/>
            <person name="Chertkov O."/>
            <person name="Detter J.C."/>
            <person name="Gilna P."/>
            <person name="Han C.S."/>
            <person name="Lucas S."/>
            <person name="Misra M."/>
            <person name="Myers G.L."/>
            <person name="Richardson P."/>
            <person name="Tapia R."/>
            <person name="Thayer N."/>
            <person name="Thompson L.S."/>
            <person name="Brettin T.S."/>
            <person name="Henrissat B."/>
            <person name="Wilson D.B."/>
            <person name="McBride M.J."/>
        </authorList>
    </citation>
    <scope>NUCLEOTIDE SEQUENCE [LARGE SCALE GENOMIC DNA]</scope>
    <source>
        <strain evidence="3">ATCC 33406 / DSM 1761 / CIP 103989 / NBRC 15051 / NCIMB 9469 / D465</strain>
    </source>
</reference>
<evidence type="ECO:0000313" key="3">
    <source>
        <dbReference type="Proteomes" id="UP000001822"/>
    </source>
</evidence>
<dbReference type="AlphaFoldDB" id="A0A6N4SQ95"/>
<evidence type="ECO:0000259" key="1">
    <source>
        <dbReference type="PROSITE" id="PS50943"/>
    </source>
</evidence>
<dbReference type="InterPro" id="IPR010982">
    <property type="entry name" value="Lambda_DNA-bd_dom_sf"/>
</dbReference>